<protein>
    <submittedName>
        <fullName evidence="4">Uncharacterized protein</fullName>
    </submittedName>
</protein>
<comment type="caution">
    <text evidence="4">The sequence shown here is derived from an EMBL/GenBank/DDBJ whole genome shotgun (WGS) entry which is preliminary data.</text>
</comment>
<evidence type="ECO:0000256" key="1">
    <source>
        <dbReference type="SAM" id="MobiDB-lite"/>
    </source>
</evidence>
<proteinExistence type="predicted"/>
<sequence>MGTVFFAICFFLVVKTSGDYLAKEIIINRPTLRDMNDGAQVDGILQAAGGSRDFECGEFNAVSPSGVIMNRSIHECECTSEARHLAFLKSSGNVSITKHFAIGEDCGFRFSLESEDDPLRILTEGDEKDIILPSENCSINATTSMYLECGSWLPIDEISVLNKFSLHQLSMDCHILKVHSENISSFLNGHVVKLGLTCHPSDGEPCLMFKLKGSVKFFAKESIGMNHTSVDGNQNAMTEKRAIVLTAVIPGIIAGGIIILISVLLLCLARRMGHQLIRVGAGRDENAEDGVPSFSEDATIHGSEENLSVYELVERGNPSGVNEHQASVSNPVYRKDDHIVFQGASNNITTPDDADNIYAEPFGHINGTNVHSTDLTPLDSTTGYQDLLAKNPDTAEYASRYSVPQSSSQARLHEGSDQATRNGPNTCTSGASSSTGESPPNMERKERYALREIVVEDLDIETSEAPEDLFEEMRLRPSFLRVDTAISQSKDCDKITENISKKENLCSTTKLSEGRPTQKRQIEPLERHPCTGHEVSTRNKSKSLERLKTFFKLTL</sequence>
<evidence type="ECO:0000313" key="5">
    <source>
        <dbReference type="Proteomes" id="UP001163046"/>
    </source>
</evidence>
<keyword evidence="2" id="KW-0472">Membrane</keyword>
<dbReference type="Proteomes" id="UP001163046">
    <property type="component" value="Unassembled WGS sequence"/>
</dbReference>
<reference evidence="4" key="1">
    <citation type="submission" date="2023-01" db="EMBL/GenBank/DDBJ databases">
        <title>Genome assembly of the deep-sea coral Lophelia pertusa.</title>
        <authorList>
            <person name="Herrera S."/>
            <person name="Cordes E."/>
        </authorList>
    </citation>
    <scope>NUCLEOTIDE SEQUENCE</scope>
    <source>
        <strain evidence="4">USNM1676648</strain>
        <tissue evidence="4">Polyp</tissue>
    </source>
</reference>
<evidence type="ECO:0000256" key="3">
    <source>
        <dbReference type="SAM" id="SignalP"/>
    </source>
</evidence>
<feature type="region of interest" description="Disordered" evidence="1">
    <location>
        <begin position="399"/>
        <end position="443"/>
    </location>
</feature>
<accession>A0A9W9YI69</accession>
<organism evidence="4 5">
    <name type="scientific">Desmophyllum pertusum</name>
    <dbReference type="NCBI Taxonomy" id="174260"/>
    <lineage>
        <taxon>Eukaryota</taxon>
        <taxon>Metazoa</taxon>
        <taxon>Cnidaria</taxon>
        <taxon>Anthozoa</taxon>
        <taxon>Hexacorallia</taxon>
        <taxon>Scleractinia</taxon>
        <taxon>Caryophylliina</taxon>
        <taxon>Caryophylliidae</taxon>
        <taxon>Desmophyllum</taxon>
    </lineage>
</organism>
<feature type="transmembrane region" description="Helical" evidence="2">
    <location>
        <begin position="243"/>
        <end position="268"/>
    </location>
</feature>
<name>A0A9W9YI69_9CNID</name>
<evidence type="ECO:0000256" key="2">
    <source>
        <dbReference type="SAM" id="Phobius"/>
    </source>
</evidence>
<dbReference type="AlphaFoldDB" id="A0A9W9YI69"/>
<gene>
    <name evidence="4" type="ORF">OS493_035961</name>
</gene>
<keyword evidence="2" id="KW-1133">Transmembrane helix</keyword>
<feature type="chain" id="PRO_5040819839" evidence="3">
    <location>
        <begin position="19"/>
        <end position="555"/>
    </location>
</feature>
<dbReference type="EMBL" id="MU827358">
    <property type="protein sequence ID" value="KAJ7351701.1"/>
    <property type="molecule type" value="Genomic_DNA"/>
</dbReference>
<keyword evidence="2" id="KW-0812">Transmembrane</keyword>
<evidence type="ECO:0000313" key="4">
    <source>
        <dbReference type="EMBL" id="KAJ7351701.1"/>
    </source>
</evidence>
<keyword evidence="3" id="KW-0732">Signal</keyword>
<dbReference type="OrthoDB" id="5989284at2759"/>
<keyword evidence="5" id="KW-1185">Reference proteome</keyword>
<feature type="signal peptide" evidence="3">
    <location>
        <begin position="1"/>
        <end position="18"/>
    </location>
</feature>
<feature type="compositionally biased region" description="Polar residues" evidence="1">
    <location>
        <begin position="417"/>
        <end position="438"/>
    </location>
</feature>